<sequence length="377" mass="44075">MLQRDVFYIAGYDPRSCRYYYKLLKKNLNQQNKINHLDLKLSALCFEETLQGKKNAFCKIVSKHSVSNYYFLDWSDLVQKCWSKSLWDFICDFIYFLRAYIFSGIVKVFIQKSKTQLLAGLYPIVYFISSYTMVFFSAYILWSFLEKWNVYLATLVALFYLWVATRVILWGGKRLAVFWLSNIYVFCAKYALGEVEGVERLLEGFLGQIMQSLKSNKEEVILCAHSVGTIFAVSVAARVIEQCKKERLSWEKLKILTLGQCIPLVSFQKQCKKFKEELAILGDSKVVWFDYTSKIDGACFPLLDFFRDSGVACKNPPCYLSPRFHKLFLPKTYAKIRYNWYLAHFLYLYATEISGEYDYFNFVGGPKILEQKIKGGR</sequence>
<evidence type="ECO:0000313" key="2">
    <source>
        <dbReference type="EMBL" id="KPH55820.1"/>
    </source>
</evidence>
<dbReference type="Proteomes" id="UP000037997">
    <property type="component" value="Unassembled WGS sequence"/>
</dbReference>
<dbReference type="EMBL" id="JNOC01000031">
    <property type="protein sequence ID" value="KPH55820.1"/>
    <property type="molecule type" value="Genomic_DNA"/>
</dbReference>
<feature type="transmembrane region" description="Helical" evidence="1">
    <location>
        <begin position="148"/>
        <end position="169"/>
    </location>
</feature>
<feature type="transmembrane region" description="Helical" evidence="1">
    <location>
        <begin position="117"/>
        <end position="142"/>
    </location>
</feature>
<protein>
    <submittedName>
        <fullName evidence="2">Uncharacterized protein</fullName>
    </submittedName>
</protein>
<organism evidence="2 3">
    <name type="scientific">Helicobacter pullorum</name>
    <dbReference type="NCBI Taxonomy" id="35818"/>
    <lineage>
        <taxon>Bacteria</taxon>
        <taxon>Pseudomonadati</taxon>
        <taxon>Campylobacterota</taxon>
        <taxon>Epsilonproteobacteria</taxon>
        <taxon>Campylobacterales</taxon>
        <taxon>Helicobacteraceae</taxon>
        <taxon>Helicobacter</taxon>
    </lineage>
</organism>
<evidence type="ECO:0000256" key="1">
    <source>
        <dbReference type="SAM" id="Phobius"/>
    </source>
</evidence>
<reference evidence="2 3" key="1">
    <citation type="submission" date="2014-06" db="EMBL/GenBank/DDBJ databases">
        <title>Helicobacter pullorum isolates in fresh chicken meat - phenotypic and genotypic features.</title>
        <authorList>
            <person name="Borges V."/>
            <person name="Santos A."/>
            <person name="Correia C.B."/>
            <person name="Saraiva M."/>
            <person name="Menard A."/>
            <person name="Vieira L."/>
            <person name="Sampaio D.A."/>
            <person name="Gomes J.P."/>
            <person name="Oleastro M."/>
        </authorList>
    </citation>
    <scope>NUCLEOTIDE SEQUENCE [LARGE SCALE GENOMIC DNA]</scope>
    <source>
        <strain evidence="2 3">229334/12</strain>
    </source>
</reference>
<name>A0A0N1EIC0_9HELI</name>
<dbReference type="STRING" id="35818.HPU229336_01140"/>
<dbReference type="PATRIC" id="fig|35818.11.peg.1111"/>
<gene>
    <name evidence="2" type="ORF">HPU229334_05635</name>
</gene>
<keyword evidence="1" id="KW-1133">Transmembrane helix</keyword>
<dbReference type="RefSeq" id="WP_054197906.1">
    <property type="nucleotide sequence ID" value="NZ_JNOC01000031.1"/>
</dbReference>
<accession>A0A0N1EIC0</accession>
<keyword evidence="1" id="KW-0472">Membrane</keyword>
<feature type="transmembrane region" description="Helical" evidence="1">
    <location>
        <begin position="93"/>
        <end position="110"/>
    </location>
</feature>
<keyword evidence="1" id="KW-0812">Transmembrane</keyword>
<comment type="caution">
    <text evidence="2">The sequence shown here is derived from an EMBL/GenBank/DDBJ whole genome shotgun (WGS) entry which is preliminary data.</text>
</comment>
<dbReference type="AlphaFoldDB" id="A0A0N1EIC0"/>
<evidence type="ECO:0000313" key="3">
    <source>
        <dbReference type="Proteomes" id="UP000037997"/>
    </source>
</evidence>
<proteinExistence type="predicted"/>